<sequence length="54" mass="5794">HGPRHQYRADTLLPGPGDPALVVHRAQAPREPGPLDVSAGPRAHLAAELRDTRV</sequence>
<dbReference type="EMBL" id="JAMZIH010002055">
    <property type="protein sequence ID" value="KAJ1677696.1"/>
    <property type="molecule type" value="Genomic_DNA"/>
</dbReference>
<comment type="caution">
    <text evidence="1">The sequence shown here is derived from an EMBL/GenBank/DDBJ whole genome shotgun (WGS) entry which is preliminary data.</text>
</comment>
<evidence type="ECO:0000313" key="2">
    <source>
        <dbReference type="Proteomes" id="UP001145114"/>
    </source>
</evidence>
<name>A0ACC1HQT2_9FUNG</name>
<evidence type="ECO:0000313" key="1">
    <source>
        <dbReference type="EMBL" id="KAJ1677696.1"/>
    </source>
</evidence>
<dbReference type="Proteomes" id="UP001145114">
    <property type="component" value="Unassembled WGS sequence"/>
</dbReference>
<feature type="non-terminal residue" evidence="1">
    <location>
        <position position="1"/>
    </location>
</feature>
<proteinExistence type="predicted"/>
<keyword evidence="2" id="KW-1185">Reference proteome</keyword>
<reference evidence="1" key="1">
    <citation type="submission" date="2022-06" db="EMBL/GenBank/DDBJ databases">
        <title>Phylogenomic reconstructions and comparative analyses of Kickxellomycotina fungi.</title>
        <authorList>
            <person name="Reynolds N.K."/>
            <person name="Stajich J.E."/>
            <person name="Barry K."/>
            <person name="Grigoriev I.V."/>
            <person name="Crous P."/>
            <person name="Smith M.E."/>
        </authorList>
    </citation>
    <scope>NUCLEOTIDE SEQUENCE</scope>
    <source>
        <strain evidence="1">RSA 2271</strain>
    </source>
</reference>
<organism evidence="1 2">
    <name type="scientific">Spiromyces aspiralis</name>
    <dbReference type="NCBI Taxonomy" id="68401"/>
    <lineage>
        <taxon>Eukaryota</taxon>
        <taxon>Fungi</taxon>
        <taxon>Fungi incertae sedis</taxon>
        <taxon>Zoopagomycota</taxon>
        <taxon>Kickxellomycotina</taxon>
        <taxon>Kickxellomycetes</taxon>
        <taxon>Kickxellales</taxon>
        <taxon>Kickxellaceae</taxon>
        <taxon>Spiromyces</taxon>
    </lineage>
</organism>
<accession>A0ACC1HQT2</accession>
<protein>
    <submittedName>
        <fullName evidence="1">Uncharacterized protein</fullName>
    </submittedName>
</protein>
<gene>
    <name evidence="1" type="ORF">EV182_005615</name>
</gene>
<feature type="non-terminal residue" evidence="1">
    <location>
        <position position="54"/>
    </location>
</feature>